<evidence type="ECO:0000313" key="3">
    <source>
        <dbReference type="Proteomes" id="UP000190648"/>
    </source>
</evidence>
<dbReference type="EMBL" id="LSYS01003090">
    <property type="protein sequence ID" value="OPJ83993.1"/>
    <property type="molecule type" value="Genomic_DNA"/>
</dbReference>
<dbReference type="Proteomes" id="UP000190648">
    <property type="component" value="Unassembled WGS sequence"/>
</dbReference>
<evidence type="ECO:0000313" key="2">
    <source>
        <dbReference type="EMBL" id="OPJ83993.1"/>
    </source>
</evidence>
<feature type="region of interest" description="Disordered" evidence="1">
    <location>
        <begin position="54"/>
        <end position="85"/>
    </location>
</feature>
<proteinExistence type="predicted"/>
<dbReference type="AlphaFoldDB" id="A0A1V4KI07"/>
<name>A0A1V4KI07_PATFA</name>
<evidence type="ECO:0000256" key="1">
    <source>
        <dbReference type="SAM" id="MobiDB-lite"/>
    </source>
</evidence>
<sequence length="85" mass="9859">MSGPQRLFKGWISSKLERTAHREGPAPRLLWNPRPRSQYEGWRRRKAQKCSRCTTRQNTCEISQTPVESLQRSPHHKADGKAAFS</sequence>
<comment type="caution">
    <text evidence="2">The sequence shown here is derived from an EMBL/GenBank/DDBJ whole genome shotgun (WGS) entry which is preliminary data.</text>
</comment>
<protein>
    <submittedName>
        <fullName evidence="2">Uncharacterized protein</fullName>
    </submittedName>
</protein>
<keyword evidence="3" id="KW-1185">Reference proteome</keyword>
<accession>A0A1V4KI07</accession>
<organism evidence="2 3">
    <name type="scientific">Patagioenas fasciata monilis</name>
    <dbReference type="NCBI Taxonomy" id="372326"/>
    <lineage>
        <taxon>Eukaryota</taxon>
        <taxon>Metazoa</taxon>
        <taxon>Chordata</taxon>
        <taxon>Craniata</taxon>
        <taxon>Vertebrata</taxon>
        <taxon>Euteleostomi</taxon>
        <taxon>Archelosauria</taxon>
        <taxon>Archosauria</taxon>
        <taxon>Dinosauria</taxon>
        <taxon>Saurischia</taxon>
        <taxon>Theropoda</taxon>
        <taxon>Coelurosauria</taxon>
        <taxon>Aves</taxon>
        <taxon>Neognathae</taxon>
        <taxon>Neoaves</taxon>
        <taxon>Columbimorphae</taxon>
        <taxon>Columbiformes</taxon>
        <taxon>Columbidae</taxon>
        <taxon>Patagioenas</taxon>
    </lineage>
</organism>
<gene>
    <name evidence="2" type="ORF">AV530_004662</name>
</gene>
<reference evidence="2 3" key="1">
    <citation type="submission" date="2016-02" db="EMBL/GenBank/DDBJ databases">
        <title>Band-tailed pigeon sequencing and assembly.</title>
        <authorList>
            <person name="Soares A.E."/>
            <person name="Novak B.J."/>
            <person name="Rice E.S."/>
            <person name="O'Connell B."/>
            <person name="Chang D."/>
            <person name="Weber S."/>
            <person name="Shapiro B."/>
        </authorList>
    </citation>
    <scope>NUCLEOTIDE SEQUENCE [LARGE SCALE GENOMIC DNA]</scope>
    <source>
        <strain evidence="2">BTP2013</strain>
        <tissue evidence="2">Blood</tissue>
    </source>
</reference>
<feature type="compositionally biased region" description="Polar residues" evidence="1">
    <location>
        <begin position="54"/>
        <end position="72"/>
    </location>
</feature>
<feature type="compositionally biased region" description="Basic and acidic residues" evidence="1">
    <location>
        <begin position="76"/>
        <end position="85"/>
    </location>
</feature>